<dbReference type="AlphaFoldDB" id="A0A8J4H248"/>
<keyword evidence="1" id="KW-0732">Signal</keyword>
<sequence>MSKKFRVSAVMMLIVVALSLSLGGSAAPATYVHGIFSERALYVVDGLTGDQYPVRGNAIASWTEHPLQSGNQAFFNAIVHNAAGDRYEFRLVSLGNTTNDSIYGKFDIYKNYNLVAQVTGTAYGLSLPVGNYYKFYDSQQNWHVSGYITDRLDY</sequence>
<evidence type="ECO:0000313" key="2">
    <source>
        <dbReference type="EMBL" id="GIQ67343.1"/>
    </source>
</evidence>
<protein>
    <submittedName>
        <fullName evidence="2">Uncharacterized protein</fullName>
    </submittedName>
</protein>
<evidence type="ECO:0000313" key="3">
    <source>
        <dbReference type="Proteomes" id="UP000677918"/>
    </source>
</evidence>
<keyword evidence="3" id="KW-1185">Reference proteome</keyword>
<reference evidence="2" key="1">
    <citation type="submission" date="2021-04" db="EMBL/GenBank/DDBJ databases">
        <title>Draft genome sequence of Xylanibacillus composti strain K13.</title>
        <authorList>
            <person name="Uke A."/>
            <person name="Chhe C."/>
            <person name="Baramee S."/>
            <person name="Kosugi A."/>
        </authorList>
    </citation>
    <scope>NUCLEOTIDE SEQUENCE</scope>
    <source>
        <strain evidence="2">K13</strain>
    </source>
</reference>
<dbReference type="EMBL" id="BOVK01000003">
    <property type="protein sequence ID" value="GIQ67343.1"/>
    <property type="molecule type" value="Genomic_DNA"/>
</dbReference>
<name>A0A8J4H248_9BACL</name>
<proteinExistence type="predicted"/>
<feature type="chain" id="PRO_5035267063" evidence="1">
    <location>
        <begin position="27"/>
        <end position="154"/>
    </location>
</feature>
<evidence type="ECO:0000256" key="1">
    <source>
        <dbReference type="SAM" id="SignalP"/>
    </source>
</evidence>
<organism evidence="2 3">
    <name type="scientific">Xylanibacillus composti</name>
    <dbReference type="NCBI Taxonomy" id="1572762"/>
    <lineage>
        <taxon>Bacteria</taxon>
        <taxon>Bacillati</taxon>
        <taxon>Bacillota</taxon>
        <taxon>Bacilli</taxon>
        <taxon>Bacillales</taxon>
        <taxon>Paenibacillaceae</taxon>
        <taxon>Xylanibacillus</taxon>
    </lineage>
</organism>
<dbReference type="RefSeq" id="WP_213409950.1">
    <property type="nucleotide sequence ID" value="NZ_BOVK01000003.1"/>
</dbReference>
<accession>A0A8J4H248</accession>
<feature type="signal peptide" evidence="1">
    <location>
        <begin position="1"/>
        <end position="26"/>
    </location>
</feature>
<gene>
    <name evidence="2" type="ORF">XYCOK13_01670</name>
</gene>
<comment type="caution">
    <text evidence="2">The sequence shown here is derived from an EMBL/GenBank/DDBJ whole genome shotgun (WGS) entry which is preliminary data.</text>
</comment>
<dbReference type="Proteomes" id="UP000677918">
    <property type="component" value="Unassembled WGS sequence"/>
</dbReference>